<sequence>MHMTESVQVFHALGDKSGKKMGLPTSRALGKANNSKDTRFSTDTQSRLHSRSPQKFLVNTTKSSAENQCPSPSQSELLPPPGKVKLVPLPFLSQEKPRARPVSHRPQSLASQRPTGAYSARPLPNTAQPVPVNAAQPATDNSCLMAPIKPPRPIFSNSTLGVMNNLPQCALSRRPAPYKTSSFTSLWYNPLSTTGTKLSSLPKPPHQYLLQDFSLQPIPWRKSHVPGPVESDPISKEQRPEREAMKRRAQQERDKAAKNTFMGKIPSFHQRQTDMEIAQYYGYVV</sequence>
<feature type="region of interest" description="Disordered" evidence="1">
    <location>
        <begin position="94"/>
        <end position="120"/>
    </location>
</feature>
<accession>A0A1S3F2Q7</accession>
<dbReference type="InParanoid" id="A0A1S3F2Q7"/>
<organism evidence="2 3">
    <name type="scientific">Dipodomys ordii</name>
    <name type="common">Ord's kangaroo rat</name>
    <dbReference type="NCBI Taxonomy" id="10020"/>
    <lineage>
        <taxon>Eukaryota</taxon>
        <taxon>Metazoa</taxon>
        <taxon>Chordata</taxon>
        <taxon>Craniata</taxon>
        <taxon>Vertebrata</taxon>
        <taxon>Euteleostomi</taxon>
        <taxon>Mammalia</taxon>
        <taxon>Eutheria</taxon>
        <taxon>Euarchontoglires</taxon>
        <taxon>Glires</taxon>
        <taxon>Rodentia</taxon>
        <taxon>Castorimorpha</taxon>
        <taxon>Heteromyidae</taxon>
        <taxon>Dipodomyinae</taxon>
        <taxon>Dipodomys</taxon>
    </lineage>
</organism>
<feature type="compositionally biased region" description="Low complexity" evidence="1">
    <location>
        <begin position="70"/>
        <end position="82"/>
    </location>
</feature>
<feature type="compositionally biased region" description="Polar residues" evidence="1">
    <location>
        <begin position="41"/>
        <end position="69"/>
    </location>
</feature>
<dbReference type="Proteomes" id="UP000081671">
    <property type="component" value="Unplaced"/>
</dbReference>
<proteinExistence type="predicted"/>
<dbReference type="PANTHER" id="PTHR31466">
    <property type="entry name" value="GENE 5591-RELATED"/>
    <property type="match status" value="1"/>
</dbReference>
<dbReference type="PANTHER" id="PTHR31466:SF1">
    <property type="entry name" value="RIKEN CDNA 4930433I11 GENE"/>
    <property type="match status" value="1"/>
</dbReference>
<keyword evidence="2" id="KW-1185">Reference proteome</keyword>
<feature type="compositionally biased region" description="Polar residues" evidence="1">
    <location>
        <begin position="105"/>
        <end position="114"/>
    </location>
</feature>
<feature type="region of interest" description="Disordered" evidence="1">
    <location>
        <begin position="1"/>
        <end position="82"/>
    </location>
</feature>
<dbReference type="GeneID" id="105984413"/>
<dbReference type="OrthoDB" id="9628135at2759"/>
<dbReference type="InterPro" id="IPR040292">
    <property type="entry name" value="C2orf78-like"/>
</dbReference>
<evidence type="ECO:0000313" key="3">
    <source>
        <dbReference type="RefSeq" id="XP_012870042.1"/>
    </source>
</evidence>
<protein>
    <submittedName>
        <fullName evidence="3">Uncharacterized protein C2orf78-like</fullName>
    </submittedName>
</protein>
<dbReference type="KEGG" id="dord:105984413"/>
<evidence type="ECO:0000313" key="2">
    <source>
        <dbReference type="Proteomes" id="UP000081671"/>
    </source>
</evidence>
<dbReference type="RefSeq" id="XP_012870042.1">
    <property type="nucleotide sequence ID" value="XM_013014588.1"/>
</dbReference>
<dbReference type="AlphaFoldDB" id="A0A1S3F2Q7"/>
<feature type="compositionally biased region" description="Basic and acidic residues" evidence="1">
    <location>
        <begin position="233"/>
        <end position="257"/>
    </location>
</feature>
<gene>
    <name evidence="3" type="primary">LOC105984413</name>
</gene>
<evidence type="ECO:0000256" key="1">
    <source>
        <dbReference type="SAM" id="MobiDB-lite"/>
    </source>
</evidence>
<name>A0A1S3F2Q7_DIPOR</name>
<reference evidence="3" key="1">
    <citation type="submission" date="2025-08" db="UniProtKB">
        <authorList>
            <consortium name="RefSeq"/>
        </authorList>
    </citation>
    <scope>IDENTIFICATION</scope>
    <source>
        <tissue evidence="3">Kidney</tissue>
    </source>
</reference>
<feature type="region of interest" description="Disordered" evidence="1">
    <location>
        <begin position="221"/>
        <end position="258"/>
    </location>
</feature>